<evidence type="ECO:0000259" key="11">
    <source>
        <dbReference type="PROSITE" id="PS50011"/>
    </source>
</evidence>
<feature type="domain" description="Protein kinase" evidence="11">
    <location>
        <begin position="389"/>
        <end position="679"/>
    </location>
</feature>
<proteinExistence type="predicted"/>
<dbReference type="EMBL" id="CAADRP010000446">
    <property type="protein sequence ID" value="VFU28342.1"/>
    <property type="molecule type" value="Genomic_DNA"/>
</dbReference>
<evidence type="ECO:0000313" key="12">
    <source>
        <dbReference type="EMBL" id="VFU28342.1"/>
    </source>
</evidence>
<dbReference type="InterPro" id="IPR013210">
    <property type="entry name" value="LRR_N_plant-typ"/>
</dbReference>
<dbReference type="Pfam" id="PF00560">
    <property type="entry name" value="LRR_1"/>
    <property type="match status" value="1"/>
</dbReference>
<keyword evidence="4" id="KW-0677">Repeat</keyword>
<dbReference type="SUPFAM" id="SSF52058">
    <property type="entry name" value="L domain-like"/>
    <property type="match status" value="1"/>
</dbReference>
<dbReference type="Gene3D" id="3.80.10.10">
    <property type="entry name" value="Ribonuclease Inhibitor"/>
    <property type="match status" value="2"/>
</dbReference>
<dbReference type="SUPFAM" id="SSF56112">
    <property type="entry name" value="Protein kinase-like (PK-like)"/>
    <property type="match status" value="1"/>
</dbReference>
<comment type="subcellular location">
    <subcellularLocation>
        <location evidence="1">Membrane</location>
    </subcellularLocation>
</comment>
<keyword evidence="2" id="KW-0433">Leucine-rich repeat</keyword>
<evidence type="ECO:0000256" key="10">
    <source>
        <dbReference type="SAM" id="Phobius"/>
    </source>
</evidence>
<dbReference type="Gene3D" id="1.10.510.10">
    <property type="entry name" value="Transferase(Phosphotransferase) domain 1"/>
    <property type="match status" value="1"/>
</dbReference>
<dbReference type="Pfam" id="PF13855">
    <property type="entry name" value="LRR_8"/>
    <property type="match status" value="1"/>
</dbReference>
<dbReference type="InterPro" id="IPR000719">
    <property type="entry name" value="Prot_kinase_dom"/>
</dbReference>
<feature type="transmembrane region" description="Helical" evidence="10">
    <location>
        <begin position="294"/>
        <end position="319"/>
    </location>
</feature>
<feature type="region of interest" description="Disordered" evidence="9">
    <location>
        <begin position="674"/>
        <end position="701"/>
    </location>
</feature>
<dbReference type="Pfam" id="PF00069">
    <property type="entry name" value="Pkinase"/>
    <property type="match status" value="1"/>
</dbReference>
<protein>
    <recommendedName>
        <fullName evidence="11">Protein kinase domain-containing protein</fullName>
    </recommendedName>
</protein>
<dbReference type="AlphaFoldDB" id="A0A6N2KKD8"/>
<evidence type="ECO:0000256" key="4">
    <source>
        <dbReference type="ARBA" id="ARBA00022737"/>
    </source>
</evidence>
<dbReference type="InterPro" id="IPR032675">
    <property type="entry name" value="LRR_dom_sf"/>
</dbReference>
<dbReference type="PROSITE" id="PS50011">
    <property type="entry name" value="PROTEIN_KINASE_DOM"/>
    <property type="match status" value="1"/>
</dbReference>
<keyword evidence="6" id="KW-0067">ATP-binding</keyword>
<reference evidence="12" key="1">
    <citation type="submission" date="2019-03" db="EMBL/GenBank/DDBJ databases">
        <authorList>
            <person name="Mank J."/>
            <person name="Almeida P."/>
        </authorList>
    </citation>
    <scope>NUCLEOTIDE SEQUENCE</scope>
    <source>
        <strain evidence="12">78183</strain>
    </source>
</reference>
<dbReference type="PANTHER" id="PTHR48007">
    <property type="entry name" value="LEUCINE-RICH REPEAT RECEPTOR-LIKE PROTEIN KINASE PXC1"/>
    <property type="match status" value="1"/>
</dbReference>
<evidence type="ECO:0000256" key="5">
    <source>
        <dbReference type="ARBA" id="ARBA00022741"/>
    </source>
</evidence>
<dbReference type="GO" id="GO:0005524">
    <property type="term" value="F:ATP binding"/>
    <property type="evidence" value="ECO:0007669"/>
    <property type="project" value="UniProtKB-KW"/>
</dbReference>
<dbReference type="GO" id="GO:0016020">
    <property type="term" value="C:membrane"/>
    <property type="evidence" value="ECO:0007669"/>
    <property type="project" value="UniProtKB-SubCell"/>
</dbReference>
<feature type="region of interest" description="Disordered" evidence="9">
    <location>
        <begin position="327"/>
        <end position="370"/>
    </location>
</feature>
<keyword evidence="7 10" id="KW-1133">Transmembrane helix</keyword>
<sequence length="701" mass="76983">MPSKLHHLSKLPLHPLPPQHYSPLLKPFLTAKGAHAPPPVRVPPDYIIMGFDYKTSFFLVFLLVSLHFVASSGLTDSEILLKFKDSLSNASALSDWSDKTTPCTKNNETNWVGVICVDGILWGLQLENMGLAGKIDLETLQAFPDLKTLSIMNNNFDGPMPEFKKIVSLRAVYLSNNHFSGVIPLDAFDGMLKLKKVYLAQNKFAGAIPSSLTALPKLLELRLEDNRFTGQLPDLTQNLQSFSVSNNALEGPIPAGLSKMDSSSFSAGNKGLCGPPLKECNTTNSNSDSKKPPVLRIVIIAAVVGLLLGAIVAAFLFLLRRRQRQPSASIEAPPPPIPSNLKKKTGFKEENQSPSSSPDHSVGSKKGEAPKLSFVRDDRERFDLPDLLKASAEILGSGCFGSSYRAALSSGTMMVVKRFKQMNNVGKEEFQEHMRRLGRLKHSNLLPLVAYYYRKEEKLLITDFVEKGSLAVHLHGHQALGLPSLDWPSRLKIIKGVASGLAYLYRDLPNIIAAHGHLKSSNVLLTQSNDPLLTDYGLAPVINQENAQELMVAYKSPEYLHHGRITKKTDVWSLGMLILEILTAKLPANFVPQGKGSEEGDLAKWASSVPREEWASVVVDKEMTGGPARQNGGGESEVIKLLKIGMSCCEADVEKRMDLKEAVERIEEIKERDGDDDFLSSYASEGDMRSSIGKSDEITFS</sequence>
<evidence type="ECO:0000256" key="1">
    <source>
        <dbReference type="ARBA" id="ARBA00004370"/>
    </source>
</evidence>
<evidence type="ECO:0000256" key="7">
    <source>
        <dbReference type="ARBA" id="ARBA00022989"/>
    </source>
</evidence>
<dbReference type="InterPro" id="IPR001611">
    <property type="entry name" value="Leu-rich_rpt"/>
</dbReference>
<name>A0A6N2KKD8_SALVM</name>
<organism evidence="12">
    <name type="scientific">Salix viminalis</name>
    <name type="common">Common osier</name>
    <name type="synonym">Basket willow</name>
    <dbReference type="NCBI Taxonomy" id="40686"/>
    <lineage>
        <taxon>Eukaryota</taxon>
        <taxon>Viridiplantae</taxon>
        <taxon>Streptophyta</taxon>
        <taxon>Embryophyta</taxon>
        <taxon>Tracheophyta</taxon>
        <taxon>Spermatophyta</taxon>
        <taxon>Magnoliopsida</taxon>
        <taxon>eudicotyledons</taxon>
        <taxon>Gunneridae</taxon>
        <taxon>Pentapetalae</taxon>
        <taxon>rosids</taxon>
        <taxon>fabids</taxon>
        <taxon>Malpighiales</taxon>
        <taxon>Salicaceae</taxon>
        <taxon>Saliceae</taxon>
        <taxon>Salix</taxon>
    </lineage>
</organism>
<accession>A0A6N2KKD8</accession>
<keyword evidence="8 10" id="KW-0472">Membrane</keyword>
<dbReference type="Pfam" id="PF08263">
    <property type="entry name" value="LRRNT_2"/>
    <property type="match status" value="1"/>
</dbReference>
<dbReference type="InterPro" id="IPR046959">
    <property type="entry name" value="PRK1-6/SRF4-like"/>
</dbReference>
<dbReference type="FunFam" id="3.30.200.20:FF:000307">
    <property type="entry name" value="pollen receptor-like kinase 1"/>
    <property type="match status" value="1"/>
</dbReference>
<evidence type="ECO:0000256" key="9">
    <source>
        <dbReference type="SAM" id="MobiDB-lite"/>
    </source>
</evidence>
<evidence type="ECO:0000256" key="3">
    <source>
        <dbReference type="ARBA" id="ARBA00022692"/>
    </source>
</evidence>
<dbReference type="GO" id="GO:0004672">
    <property type="term" value="F:protein kinase activity"/>
    <property type="evidence" value="ECO:0007669"/>
    <property type="project" value="InterPro"/>
</dbReference>
<evidence type="ECO:0000256" key="2">
    <source>
        <dbReference type="ARBA" id="ARBA00022614"/>
    </source>
</evidence>
<dbReference type="CDD" id="cd12087">
    <property type="entry name" value="TM_EGFR-like"/>
    <property type="match status" value="1"/>
</dbReference>
<evidence type="ECO:0000256" key="6">
    <source>
        <dbReference type="ARBA" id="ARBA00022840"/>
    </source>
</evidence>
<evidence type="ECO:0000256" key="8">
    <source>
        <dbReference type="ARBA" id="ARBA00023136"/>
    </source>
</evidence>
<dbReference type="Gene3D" id="3.30.200.20">
    <property type="entry name" value="Phosphorylase Kinase, domain 1"/>
    <property type="match status" value="1"/>
</dbReference>
<keyword evidence="5" id="KW-0547">Nucleotide-binding</keyword>
<gene>
    <name evidence="12" type="ORF">SVIM_LOCUS93651</name>
</gene>
<keyword evidence="3 10" id="KW-0812">Transmembrane</keyword>
<dbReference type="InterPro" id="IPR011009">
    <property type="entry name" value="Kinase-like_dom_sf"/>
</dbReference>
<dbReference type="PANTHER" id="PTHR48007:SF64">
    <property type="entry name" value="POLLEN RECEPTOR-LIKE KINASE 1"/>
    <property type="match status" value="1"/>
</dbReference>